<feature type="domain" description="MATH" evidence="1">
    <location>
        <begin position="197"/>
        <end position="252"/>
    </location>
</feature>
<organism evidence="2 3">
    <name type="scientific">Sorghum bicolor</name>
    <name type="common">Sorghum</name>
    <name type="synonym">Sorghum vulgare</name>
    <dbReference type="NCBI Taxonomy" id="4558"/>
    <lineage>
        <taxon>Eukaryota</taxon>
        <taxon>Viridiplantae</taxon>
        <taxon>Streptophyta</taxon>
        <taxon>Embryophyta</taxon>
        <taxon>Tracheophyta</taxon>
        <taxon>Spermatophyta</taxon>
        <taxon>Magnoliopsida</taxon>
        <taxon>Liliopsida</taxon>
        <taxon>Poales</taxon>
        <taxon>Poaceae</taxon>
        <taxon>PACMAD clade</taxon>
        <taxon>Panicoideae</taxon>
        <taxon>Andropogonodae</taxon>
        <taxon>Andropogoneae</taxon>
        <taxon>Sorghinae</taxon>
        <taxon>Sorghum</taxon>
    </lineage>
</organism>
<gene>
    <name evidence="2" type="ORF">BDA96_05G208000</name>
</gene>
<dbReference type="PANTHER" id="PTHR26379">
    <property type="entry name" value="BTB/POZ AND MATH DOMAIN-CONTAINING PROTEIN 1"/>
    <property type="match status" value="1"/>
</dbReference>
<dbReference type="GO" id="GO:0016567">
    <property type="term" value="P:protein ubiquitination"/>
    <property type="evidence" value="ECO:0007669"/>
    <property type="project" value="InterPro"/>
</dbReference>
<feature type="domain" description="MATH" evidence="1">
    <location>
        <begin position="24"/>
        <end position="150"/>
    </location>
</feature>
<protein>
    <recommendedName>
        <fullName evidence="1">MATH domain-containing protein</fullName>
    </recommendedName>
</protein>
<dbReference type="InterPro" id="IPR045005">
    <property type="entry name" value="BPM1-6"/>
</dbReference>
<evidence type="ECO:0000259" key="1">
    <source>
        <dbReference type="PROSITE" id="PS50144"/>
    </source>
</evidence>
<dbReference type="Proteomes" id="UP000807115">
    <property type="component" value="Chromosome 5"/>
</dbReference>
<dbReference type="InterPro" id="IPR002083">
    <property type="entry name" value="MATH/TRAF_dom"/>
</dbReference>
<evidence type="ECO:0000313" key="2">
    <source>
        <dbReference type="EMBL" id="KAG0530680.1"/>
    </source>
</evidence>
<reference evidence="2" key="1">
    <citation type="journal article" date="2019" name="BMC Genomics">
        <title>A new reference genome for Sorghum bicolor reveals high levels of sequence similarity between sweet and grain genotypes: implications for the genetics of sugar metabolism.</title>
        <authorList>
            <person name="Cooper E.A."/>
            <person name="Brenton Z.W."/>
            <person name="Flinn B.S."/>
            <person name="Jenkins J."/>
            <person name="Shu S."/>
            <person name="Flowers D."/>
            <person name="Luo F."/>
            <person name="Wang Y."/>
            <person name="Xia P."/>
            <person name="Barry K."/>
            <person name="Daum C."/>
            <person name="Lipzen A."/>
            <person name="Yoshinaga Y."/>
            <person name="Schmutz J."/>
            <person name="Saski C."/>
            <person name="Vermerris W."/>
            <person name="Kresovich S."/>
        </authorList>
    </citation>
    <scope>NUCLEOTIDE SEQUENCE</scope>
</reference>
<dbReference type="SUPFAM" id="SSF49599">
    <property type="entry name" value="TRAF domain-like"/>
    <property type="match status" value="2"/>
</dbReference>
<name>A0A921UH51_SORBI</name>
<dbReference type="Pfam" id="PF22486">
    <property type="entry name" value="MATH_2"/>
    <property type="match status" value="1"/>
</dbReference>
<dbReference type="Gene3D" id="2.60.210.10">
    <property type="entry name" value="Apoptosis, Tumor Necrosis Factor Receptor Associated Protein 2, Chain A"/>
    <property type="match status" value="2"/>
</dbReference>
<sequence>MAATSSQAASSGSTATAAIGETIVGSHLLKIDGFSATKDLGVGKSIKSSTFNVGGHTWYIECYPCGADEERAGWVTLFLCLSAHNKEQVEAKCLFTFTDDVEVEDRDYYRSAYEHTYNAENSRGCGIVVIERAELESLLKDDCFQIRCDVSIVREFPAMPPPDLHRPLVATRMPEDLRGLPGPSAGASGSTARSVSSVSHVLTIDGYSKTKKMFCPGDSIESEYFGVVGGHPWYIQLYPSRVKEDDDILLSD</sequence>
<reference evidence="2" key="2">
    <citation type="submission" date="2020-10" db="EMBL/GenBank/DDBJ databases">
        <authorList>
            <person name="Cooper E.A."/>
            <person name="Brenton Z.W."/>
            <person name="Flinn B.S."/>
            <person name="Jenkins J."/>
            <person name="Shu S."/>
            <person name="Flowers D."/>
            <person name="Luo F."/>
            <person name="Wang Y."/>
            <person name="Xia P."/>
            <person name="Barry K."/>
            <person name="Daum C."/>
            <person name="Lipzen A."/>
            <person name="Yoshinaga Y."/>
            <person name="Schmutz J."/>
            <person name="Saski C."/>
            <person name="Vermerris W."/>
            <person name="Kresovich S."/>
        </authorList>
    </citation>
    <scope>NUCLEOTIDE SEQUENCE</scope>
</reference>
<dbReference type="InterPro" id="IPR008974">
    <property type="entry name" value="TRAF-like"/>
</dbReference>
<dbReference type="AlphaFoldDB" id="A0A921UH51"/>
<dbReference type="PROSITE" id="PS50144">
    <property type="entry name" value="MATH"/>
    <property type="match status" value="2"/>
</dbReference>
<accession>A0A921UH51</accession>
<dbReference type="EMBL" id="CM027684">
    <property type="protein sequence ID" value="KAG0530680.1"/>
    <property type="molecule type" value="Genomic_DNA"/>
</dbReference>
<dbReference type="PANTHER" id="PTHR26379:SF477">
    <property type="entry name" value="OS08G0129000 PROTEIN"/>
    <property type="match status" value="1"/>
</dbReference>
<proteinExistence type="predicted"/>
<comment type="caution">
    <text evidence="2">The sequence shown here is derived from an EMBL/GenBank/DDBJ whole genome shotgun (WGS) entry which is preliminary data.</text>
</comment>
<dbReference type="CDD" id="cd00121">
    <property type="entry name" value="MATH"/>
    <property type="match status" value="2"/>
</dbReference>
<evidence type="ECO:0000313" key="3">
    <source>
        <dbReference type="Proteomes" id="UP000807115"/>
    </source>
</evidence>